<dbReference type="PROSITE" id="PS00061">
    <property type="entry name" value="ADH_SHORT"/>
    <property type="match status" value="1"/>
</dbReference>
<protein>
    <recommendedName>
        <fullName evidence="6">NAD(P)-binding protein</fullName>
    </recommendedName>
</protein>
<keyword evidence="3" id="KW-0560">Oxidoreductase</keyword>
<dbReference type="GO" id="GO:0016614">
    <property type="term" value="F:oxidoreductase activity, acting on CH-OH group of donors"/>
    <property type="evidence" value="ECO:0007669"/>
    <property type="project" value="UniProtKB-ARBA"/>
</dbReference>
<evidence type="ECO:0000256" key="2">
    <source>
        <dbReference type="ARBA" id="ARBA00022857"/>
    </source>
</evidence>
<dbReference type="InterPro" id="IPR002347">
    <property type="entry name" value="SDR_fam"/>
</dbReference>
<dbReference type="EMBL" id="SGPM01000190">
    <property type="protein sequence ID" value="THH28272.1"/>
    <property type="molecule type" value="Genomic_DNA"/>
</dbReference>
<keyword evidence="5" id="KW-1185">Reference proteome</keyword>
<keyword evidence="2" id="KW-0521">NADP</keyword>
<dbReference type="FunFam" id="3.40.50.720:FF:000084">
    <property type="entry name" value="Short-chain dehydrogenase reductase"/>
    <property type="match status" value="1"/>
</dbReference>
<dbReference type="InterPro" id="IPR036291">
    <property type="entry name" value="NAD(P)-bd_dom_sf"/>
</dbReference>
<dbReference type="PANTHER" id="PTHR48107">
    <property type="entry name" value="NADPH-DEPENDENT ALDEHYDE REDUCTASE-LIKE PROTEIN, CHLOROPLASTIC-RELATED"/>
    <property type="match status" value="1"/>
</dbReference>
<proteinExistence type="inferred from homology"/>
<reference evidence="4 5" key="1">
    <citation type="submission" date="2019-02" db="EMBL/GenBank/DDBJ databases">
        <title>Genome sequencing of the rare red list fungi Antrodiella citrinella (Flaviporus citrinellus).</title>
        <authorList>
            <person name="Buettner E."/>
            <person name="Kellner H."/>
        </authorList>
    </citation>
    <scope>NUCLEOTIDE SEQUENCE [LARGE SCALE GENOMIC DNA]</scope>
    <source>
        <strain evidence="4 5">DSM 108506</strain>
    </source>
</reference>
<evidence type="ECO:0000313" key="5">
    <source>
        <dbReference type="Proteomes" id="UP000308730"/>
    </source>
</evidence>
<dbReference type="PANTHER" id="PTHR48107:SF7">
    <property type="entry name" value="RE15974P"/>
    <property type="match status" value="1"/>
</dbReference>
<dbReference type="SUPFAM" id="SSF51735">
    <property type="entry name" value="NAD(P)-binding Rossmann-fold domains"/>
    <property type="match status" value="1"/>
</dbReference>
<dbReference type="AlphaFoldDB" id="A0A4S4MQG1"/>
<dbReference type="OrthoDB" id="5327538at2759"/>
<dbReference type="Pfam" id="PF13561">
    <property type="entry name" value="adh_short_C2"/>
    <property type="match status" value="1"/>
</dbReference>
<evidence type="ECO:0008006" key="6">
    <source>
        <dbReference type="Google" id="ProtNLM"/>
    </source>
</evidence>
<accession>A0A4S4MQG1</accession>
<name>A0A4S4MQG1_9APHY</name>
<dbReference type="InterPro" id="IPR020904">
    <property type="entry name" value="Sc_DH/Rdtase_CS"/>
</dbReference>
<dbReference type="Proteomes" id="UP000308730">
    <property type="component" value="Unassembled WGS sequence"/>
</dbReference>
<organism evidence="4 5">
    <name type="scientific">Antrodiella citrinella</name>
    <dbReference type="NCBI Taxonomy" id="2447956"/>
    <lineage>
        <taxon>Eukaryota</taxon>
        <taxon>Fungi</taxon>
        <taxon>Dikarya</taxon>
        <taxon>Basidiomycota</taxon>
        <taxon>Agaricomycotina</taxon>
        <taxon>Agaricomycetes</taxon>
        <taxon>Polyporales</taxon>
        <taxon>Steccherinaceae</taxon>
        <taxon>Antrodiella</taxon>
    </lineage>
</organism>
<comment type="caution">
    <text evidence="4">The sequence shown here is derived from an EMBL/GenBank/DDBJ whole genome shotgun (WGS) entry which is preliminary data.</text>
</comment>
<evidence type="ECO:0000313" key="4">
    <source>
        <dbReference type="EMBL" id="THH28272.1"/>
    </source>
</evidence>
<comment type="similarity">
    <text evidence="1">Belongs to the short-chain dehydrogenases/reductases (SDR) family.</text>
</comment>
<gene>
    <name evidence="4" type="ORF">EUX98_g5912</name>
</gene>
<dbReference type="PRINTS" id="PR00080">
    <property type="entry name" value="SDRFAMILY"/>
</dbReference>
<sequence length="251" mass="26450">MSLPLAGKVAIVTGASRGIGASIARKLASDGATVVINYVSSTQAAADLAKEINEKGDGKAITIKADLSSVSEAKRLVDETVAALGQLDILVLNAGVMDYGTLAAIDEAAYDKHYTTNVKVPLFMTQHAAPLLKEGGRILFFSSSLTINTAVPPNYVLYVSTKGAVEQIVRVLAKDLGTKGITVNAIAPGPTDTDLFRNGKSQQLIQTFEGMHPMKRLGQTSEIASVVSFLVSKEATWVNGQTWFVNGGLNV</sequence>
<evidence type="ECO:0000256" key="3">
    <source>
        <dbReference type="ARBA" id="ARBA00023002"/>
    </source>
</evidence>
<dbReference type="PRINTS" id="PR00081">
    <property type="entry name" value="GDHRDH"/>
</dbReference>
<evidence type="ECO:0000256" key="1">
    <source>
        <dbReference type="ARBA" id="ARBA00006484"/>
    </source>
</evidence>
<dbReference type="Gene3D" id="3.40.50.720">
    <property type="entry name" value="NAD(P)-binding Rossmann-like Domain"/>
    <property type="match status" value="1"/>
</dbReference>